<feature type="region of interest" description="Disordered" evidence="1">
    <location>
        <begin position="188"/>
        <end position="211"/>
    </location>
</feature>
<evidence type="ECO:0000313" key="4">
    <source>
        <dbReference type="Proteomes" id="UP001218788"/>
    </source>
</evidence>
<dbReference type="RefSeq" id="WP_273640683.1">
    <property type="nucleotide sequence ID" value="NZ_JAQQXP010000001.1"/>
</dbReference>
<feature type="region of interest" description="Disordered" evidence="1">
    <location>
        <begin position="354"/>
        <end position="382"/>
    </location>
</feature>
<evidence type="ECO:0000256" key="1">
    <source>
        <dbReference type="SAM" id="MobiDB-lite"/>
    </source>
</evidence>
<dbReference type="InterPro" id="IPR021241">
    <property type="entry name" value="CsiV"/>
</dbReference>
<evidence type="ECO:0000256" key="2">
    <source>
        <dbReference type="SAM" id="SignalP"/>
    </source>
</evidence>
<comment type="caution">
    <text evidence="3">The sequence shown here is derived from an EMBL/GenBank/DDBJ whole genome shotgun (WGS) entry which is preliminary data.</text>
</comment>
<protein>
    <submittedName>
        <fullName evidence="3">CsiV family protein</fullName>
    </submittedName>
</protein>
<evidence type="ECO:0000313" key="3">
    <source>
        <dbReference type="EMBL" id="MDC8831408.1"/>
    </source>
</evidence>
<keyword evidence="2" id="KW-0732">Signal</keyword>
<keyword evidence="4" id="KW-1185">Reference proteome</keyword>
<name>A0ABT5L2Y0_9ALTE</name>
<gene>
    <name evidence="3" type="ORF">OIK42_11620</name>
</gene>
<sequence length="528" mass="58181">MRRIISSLLTLSVITATPVLAQDDTDKWWFDIEVVLFARDTSVSDVAELFEQQSQLTAPDTDWDLLSDYYQPDITMVYNSLPVCNAPASPLWADKPTLDEIITRYTLPDEPGSEEPVSEELSATLADTTDETATADSLEAGQTSNSAAVAALPGDTAVNTNAYSTAYIPAQTEYTVTTDVTVPGTNTTLLTASDETTPVTPAPEAEPLPAPPPSPAKIAGYWLSYVLNDAQLTPFAVPDRQLDCVESRQPVLVTNLNTTSDWHWQQADLRIPVRQQTPLTIEGADWQRANGPHLLPGSALTQDELFTSIRWRKGLQRLAHFSWRQQVKFGQDKAETLRVFAGQNYANQFNQSGEQLAADTPSASAPEVASAAPDAQDTPPPVPTDTFFSELNKRLANPQPISFASMMTPPEPDIADIIAGSQKEPAPIWELDGFIQIYLKYLNNVPYLHINSELFYRQPLLTGTTVAGDGFATTTPTYELVSVPFKQLRRVISTQLHYFDHPLFGMVVQIRRYDRPPAPQPTASQDKN</sequence>
<feature type="compositionally biased region" description="Pro residues" evidence="1">
    <location>
        <begin position="200"/>
        <end position="211"/>
    </location>
</feature>
<feature type="chain" id="PRO_5046980539" evidence="2">
    <location>
        <begin position="22"/>
        <end position="528"/>
    </location>
</feature>
<proteinExistence type="predicted"/>
<dbReference type="Pfam" id="PF10972">
    <property type="entry name" value="CsiV"/>
    <property type="match status" value="1"/>
</dbReference>
<dbReference type="EMBL" id="JAQQXP010000001">
    <property type="protein sequence ID" value="MDC8831408.1"/>
    <property type="molecule type" value="Genomic_DNA"/>
</dbReference>
<reference evidence="3 4" key="1">
    <citation type="submission" date="2022-10" db="EMBL/GenBank/DDBJ databases">
        <title>Alteromonas sp. chi3 Genome sequencing.</title>
        <authorList>
            <person name="Park S."/>
        </authorList>
    </citation>
    <scope>NUCLEOTIDE SEQUENCE [LARGE SCALE GENOMIC DNA]</scope>
    <source>
        <strain evidence="4">chi3</strain>
    </source>
</reference>
<dbReference type="Proteomes" id="UP001218788">
    <property type="component" value="Unassembled WGS sequence"/>
</dbReference>
<organism evidence="3 4">
    <name type="scientific">Alteromonas gilva</name>
    <dbReference type="NCBI Taxonomy" id="2987522"/>
    <lineage>
        <taxon>Bacteria</taxon>
        <taxon>Pseudomonadati</taxon>
        <taxon>Pseudomonadota</taxon>
        <taxon>Gammaproteobacteria</taxon>
        <taxon>Alteromonadales</taxon>
        <taxon>Alteromonadaceae</taxon>
        <taxon>Alteromonas/Salinimonas group</taxon>
        <taxon>Alteromonas</taxon>
    </lineage>
</organism>
<feature type="signal peptide" evidence="2">
    <location>
        <begin position="1"/>
        <end position="21"/>
    </location>
</feature>
<accession>A0ABT5L2Y0</accession>
<feature type="compositionally biased region" description="Low complexity" evidence="1">
    <location>
        <begin position="361"/>
        <end position="377"/>
    </location>
</feature>